<reference evidence="1 2" key="2">
    <citation type="submission" date="2007-09" db="EMBL/GenBank/DDBJ databases">
        <authorList>
            <person name="Fulton L."/>
            <person name="Clifton S."/>
            <person name="Fulton B."/>
            <person name="Xu J."/>
            <person name="Minx P."/>
            <person name="Pepin K.H."/>
            <person name="Johnson M."/>
            <person name="Thiruvilangam P."/>
            <person name="Bhonagiri V."/>
            <person name="Nash W.E."/>
            <person name="Mardis E.R."/>
            <person name="Wilson R.K."/>
        </authorList>
    </citation>
    <scope>NUCLEOTIDE SEQUENCE [LARGE SCALE GENOMIC DNA]</scope>
    <source>
        <strain evidence="1 2">M21/2</strain>
    </source>
</reference>
<sequence length="36" mass="4300">MVLSIYPNEKHCDCATNFQKIYIQTHKLLEIYGRTK</sequence>
<name>A8S6A5_9FIRM</name>
<proteinExistence type="predicted"/>
<dbReference type="HOGENOM" id="CLU_3356271_0_0_9"/>
<dbReference type="AlphaFoldDB" id="A8S6A5"/>
<gene>
    <name evidence="1" type="ORF">FAEPRAM212_00131</name>
</gene>
<reference evidence="1 2" key="1">
    <citation type="submission" date="2007-09" db="EMBL/GenBank/DDBJ databases">
        <title>Draft genome sequence of Faecalibacterium prausnitzii M21/2.</title>
        <authorList>
            <person name="Sudarsanam P."/>
            <person name="Ley R."/>
            <person name="Guruge J."/>
            <person name="Turnbaugh P.J."/>
            <person name="Mahowald M."/>
            <person name="Liep D."/>
            <person name="Gordon J."/>
        </authorList>
    </citation>
    <scope>NUCLEOTIDE SEQUENCE [LARGE SCALE GENOMIC DNA]</scope>
    <source>
        <strain evidence="1 2">M21/2</strain>
    </source>
</reference>
<dbReference type="EMBL" id="ABED02000011">
    <property type="protein sequence ID" value="EDP23076.1"/>
    <property type="molecule type" value="Genomic_DNA"/>
</dbReference>
<comment type="caution">
    <text evidence="1">The sequence shown here is derived from an EMBL/GenBank/DDBJ whole genome shotgun (WGS) entry which is preliminary data.</text>
</comment>
<evidence type="ECO:0000313" key="2">
    <source>
        <dbReference type="Proteomes" id="UP000005945"/>
    </source>
</evidence>
<evidence type="ECO:0000313" key="1">
    <source>
        <dbReference type="EMBL" id="EDP23076.1"/>
    </source>
</evidence>
<dbReference type="Proteomes" id="UP000005945">
    <property type="component" value="Unassembled WGS sequence"/>
</dbReference>
<organism evidence="1 2">
    <name type="scientific">Faecalibacterium prausnitzii M21/2</name>
    <dbReference type="NCBI Taxonomy" id="411485"/>
    <lineage>
        <taxon>Bacteria</taxon>
        <taxon>Bacillati</taxon>
        <taxon>Bacillota</taxon>
        <taxon>Clostridia</taxon>
        <taxon>Eubacteriales</taxon>
        <taxon>Oscillospiraceae</taxon>
        <taxon>Faecalibacterium</taxon>
    </lineage>
</organism>
<protein>
    <submittedName>
        <fullName evidence="1">Uncharacterized protein</fullName>
    </submittedName>
</protein>
<accession>A8S6A5</accession>